<evidence type="ECO:0000313" key="3">
    <source>
        <dbReference type="Proteomes" id="UP000791440"/>
    </source>
</evidence>
<sequence>MSYCNSNSSISSIKSYSPKIQGLESTLQQSIVHFKEIVLDFEQLYIESENFKTQLQLQKQMCESKTCRSSDELKKDLETKNNILQALAFKLTLLYETKDFNLINEAFQIICGDLNVHQPVLKTSPKSQESETVTSNEEVNDETLNEIEGTPTGHTSPIIQSKKTKMSTSSKSSDFRDKKKCPDTW</sequence>
<protein>
    <submittedName>
        <fullName evidence="2">Uncharacterized protein</fullName>
    </submittedName>
</protein>
<dbReference type="AlphaFoldDB" id="A0A922CCI1"/>
<feature type="compositionally biased region" description="Basic and acidic residues" evidence="1">
    <location>
        <begin position="173"/>
        <end position="185"/>
    </location>
</feature>
<evidence type="ECO:0000256" key="1">
    <source>
        <dbReference type="SAM" id="MobiDB-lite"/>
    </source>
</evidence>
<reference evidence="2" key="2">
    <citation type="submission" date="2020-12" db="EMBL/GenBank/DDBJ databases">
        <authorList>
            <person name="Kanost M."/>
        </authorList>
    </citation>
    <scope>NUCLEOTIDE SEQUENCE</scope>
</reference>
<dbReference type="Proteomes" id="UP000791440">
    <property type="component" value="Unassembled WGS sequence"/>
</dbReference>
<name>A0A922CCI1_MANSE</name>
<organism evidence="2 3">
    <name type="scientific">Manduca sexta</name>
    <name type="common">Tobacco hawkmoth</name>
    <name type="synonym">Tobacco hornworm</name>
    <dbReference type="NCBI Taxonomy" id="7130"/>
    <lineage>
        <taxon>Eukaryota</taxon>
        <taxon>Metazoa</taxon>
        <taxon>Ecdysozoa</taxon>
        <taxon>Arthropoda</taxon>
        <taxon>Hexapoda</taxon>
        <taxon>Insecta</taxon>
        <taxon>Pterygota</taxon>
        <taxon>Neoptera</taxon>
        <taxon>Endopterygota</taxon>
        <taxon>Lepidoptera</taxon>
        <taxon>Glossata</taxon>
        <taxon>Ditrysia</taxon>
        <taxon>Bombycoidea</taxon>
        <taxon>Sphingidae</taxon>
        <taxon>Sphinginae</taxon>
        <taxon>Sphingini</taxon>
        <taxon>Manduca</taxon>
    </lineage>
</organism>
<keyword evidence="3" id="KW-1185">Reference proteome</keyword>
<comment type="caution">
    <text evidence="2">The sequence shown here is derived from an EMBL/GenBank/DDBJ whole genome shotgun (WGS) entry which is preliminary data.</text>
</comment>
<proteinExistence type="predicted"/>
<evidence type="ECO:0000313" key="2">
    <source>
        <dbReference type="EMBL" id="KAG6440583.1"/>
    </source>
</evidence>
<feature type="compositionally biased region" description="Polar residues" evidence="1">
    <location>
        <begin position="124"/>
        <end position="137"/>
    </location>
</feature>
<dbReference type="EMBL" id="JH668281">
    <property type="protein sequence ID" value="KAG6440583.1"/>
    <property type="molecule type" value="Genomic_DNA"/>
</dbReference>
<reference evidence="2" key="1">
    <citation type="journal article" date="2016" name="Insect Biochem. Mol. Biol.">
        <title>Multifaceted biological insights from a draft genome sequence of the tobacco hornworm moth, Manduca sexta.</title>
        <authorList>
            <person name="Kanost M.R."/>
            <person name="Arrese E.L."/>
            <person name="Cao X."/>
            <person name="Chen Y.R."/>
            <person name="Chellapilla S."/>
            <person name="Goldsmith M.R."/>
            <person name="Grosse-Wilde E."/>
            <person name="Heckel D.G."/>
            <person name="Herndon N."/>
            <person name="Jiang H."/>
            <person name="Papanicolaou A."/>
            <person name="Qu J."/>
            <person name="Soulages J.L."/>
            <person name="Vogel H."/>
            <person name="Walters J."/>
            <person name="Waterhouse R.M."/>
            <person name="Ahn S.J."/>
            <person name="Almeida F.C."/>
            <person name="An C."/>
            <person name="Aqrawi P."/>
            <person name="Bretschneider A."/>
            <person name="Bryant W.B."/>
            <person name="Bucks S."/>
            <person name="Chao H."/>
            <person name="Chevignon G."/>
            <person name="Christen J.M."/>
            <person name="Clarke D.F."/>
            <person name="Dittmer N.T."/>
            <person name="Ferguson L.C.F."/>
            <person name="Garavelou S."/>
            <person name="Gordon K.H.J."/>
            <person name="Gunaratna R.T."/>
            <person name="Han Y."/>
            <person name="Hauser F."/>
            <person name="He Y."/>
            <person name="Heidel-Fischer H."/>
            <person name="Hirsh A."/>
            <person name="Hu Y."/>
            <person name="Jiang H."/>
            <person name="Kalra D."/>
            <person name="Klinner C."/>
            <person name="Konig C."/>
            <person name="Kovar C."/>
            <person name="Kroll A.R."/>
            <person name="Kuwar S.S."/>
            <person name="Lee S.L."/>
            <person name="Lehman R."/>
            <person name="Li K."/>
            <person name="Li Z."/>
            <person name="Liang H."/>
            <person name="Lovelace S."/>
            <person name="Lu Z."/>
            <person name="Mansfield J.H."/>
            <person name="McCulloch K.J."/>
            <person name="Mathew T."/>
            <person name="Morton B."/>
            <person name="Muzny D.M."/>
            <person name="Neunemann D."/>
            <person name="Ongeri F."/>
            <person name="Pauchet Y."/>
            <person name="Pu L.L."/>
            <person name="Pyrousis I."/>
            <person name="Rao X.J."/>
            <person name="Redding A."/>
            <person name="Roesel C."/>
            <person name="Sanchez-Gracia A."/>
            <person name="Schaack S."/>
            <person name="Shukla A."/>
            <person name="Tetreau G."/>
            <person name="Wang Y."/>
            <person name="Xiong G.H."/>
            <person name="Traut W."/>
            <person name="Walsh T.K."/>
            <person name="Worley K.C."/>
            <person name="Wu D."/>
            <person name="Wu W."/>
            <person name="Wu Y.Q."/>
            <person name="Zhang X."/>
            <person name="Zou Z."/>
            <person name="Zucker H."/>
            <person name="Briscoe A.D."/>
            <person name="Burmester T."/>
            <person name="Clem R.J."/>
            <person name="Feyereisen R."/>
            <person name="Grimmelikhuijzen C.J.P."/>
            <person name="Hamodrakas S.J."/>
            <person name="Hansson B.S."/>
            <person name="Huguet E."/>
            <person name="Jermiin L.S."/>
            <person name="Lan Q."/>
            <person name="Lehman H.K."/>
            <person name="Lorenzen M."/>
            <person name="Merzendorfer H."/>
            <person name="Michalopoulos I."/>
            <person name="Morton D.B."/>
            <person name="Muthukrishnan S."/>
            <person name="Oakeshott J.G."/>
            <person name="Palmer W."/>
            <person name="Park Y."/>
            <person name="Passarelli A.L."/>
            <person name="Rozas J."/>
            <person name="Schwartz L.M."/>
            <person name="Smith W."/>
            <person name="Southgate A."/>
            <person name="Vilcinskas A."/>
            <person name="Vogt R."/>
            <person name="Wang P."/>
            <person name="Werren J."/>
            <person name="Yu X.Q."/>
            <person name="Zhou J.J."/>
            <person name="Brown S.J."/>
            <person name="Scherer S.E."/>
            <person name="Richards S."/>
            <person name="Blissard G.W."/>
        </authorList>
    </citation>
    <scope>NUCLEOTIDE SEQUENCE</scope>
</reference>
<feature type="region of interest" description="Disordered" evidence="1">
    <location>
        <begin position="122"/>
        <end position="185"/>
    </location>
</feature>
<accession>A0A922CCI1</accession>
<gene>
    <name evidence="2" type="ORF">O3G_MSEX001379</name>
</gene>